<keyword evidence="2 3" id="KW-0143">Chaperone</keyword>
<evidence type="ECO:0000256" key="1">
    <source>
        <dbReference type="ARBA" id="ARBA00009054"/>
    </source>
</evidence>
<organism evidence="8 9">
    <name type="scientific">Anaeroselena agilis</name>
    <dbReference type="NCBI Taxonomy" id="3063788"/>
    <lineage>
        <taxon>Bacteria</taxon>
        <taxon>Bacillati</taxon>
        <taxon>Bacillota</taxon>
        <taxon>Negativicutes</taxon>
        <taxon>Acetonemataceae</taxon>
        <taxon>Anaeroselena</taxon>
    </lineage>
</organism>
<comment type="caution">
    <text evidence="8">The sequence shown here is derived from an EMBL/GenBank/DDBJ whole genome shotgun (WGS) entry which is preliminary data.</text>
</comment>
<evidence type="ECO:0000256" key="4">
    <source>
        <dbReference type="RuleBase" id="RU000639"/>
    </source>
</evidence>
<evidence type="ECO:0000256" key="3">
    <source>
        <dbReference type="HAMAP-Rule" id="MF_01151"/>
    </source>
</evidence>
<comment type="function">
    <text evidence="3 4">Participates actively in the response to hyperosmotic and heat shock by preventing the aggregation of stress-denatured proteins, in association with DnaK and GrpE. It is the nucleotide exchange factor for DnaK and may function as a thermosensor. Unfolded proteins bind initially to DnaJ; upon interaction with the DnaJ-bound protein, DnaK hydrolyzes its bound ATP, resulting in the formation of a stable complex. GrpE releases ADP from DnaK; ATP binding to DnaK triggers the release of the substrate protein, thus completing the reaction cycle. Several rounds of ATP-dependent interactions between DnaJ, DnaK and GrpE are required for fully efficient folding.</text>
</comment>
<keyword evidence="3" id="KW-0963">Cytoplasm</keyword>
<feature type="compositionally biased region" description="Basic and acidic residues" evidence="7">
    <location>
        <begin position="1"/>
        <end position="16"/>
    </location>
</feature>
<comment type="subcellular location">
    <subcellularLocation>
        <location evidence="3">Cytoplasm</location>
    </subcellularLocation>
</comment>
<dbReference type="Gene3D" id="3.90.20.20">
    <property type="match status" value="1"/>
</dbReference>
<comment type="subunit">
    <text evidence="3">Homodimer.</text>
</comment>
<reference evidence="8 9" key="1">
    <citation type="submission" date="2023-07" db="EMBL/GenBank/DDBJ databases">
        <title>The novel representative of Negativicutes class, Anaeroselena agilis gen. nov. sp. nov.</title>
        <authorList>
            <person name="Prokofeva M.I."/>
            <person name="Elcheninov A.G."/>
            <person name="Klyukina A."/>
            <person name="Kublanov I.V."/>
            <person name="Frolov E.N."/>
            <person name="Podosokorskaya O.A."/>
        </authorList>
    </citation>
    <scope>NUCLEOTIDE SEQUENCE [LARGE SCALE GENOMIC DNA]</scope>
    <source>
        <strain evidence="8 9">4137-cl</strain>
    </source>
</reference>
<feature type="region of interest" description="Disordered" evidence="7">
    <location>
        <begin position="1"/>
        <end position="20"/>
    </location>
</feature>
<dbReference type="PRINTS" id="PR00773">
    <property type="entry name" value="GRPEPROTEIN"/>
</dbReference>
<evidence type="ECO:0000313" key="9">
    <source>
        <dbReference type="Proteomes" id="UP001254848"/>
    </source>
</evidence>
<comment type="similarity">
    <text evidence="1 3 5">Belongs to the GrpE family.</text>
</comment>
<dbReference type="SUPFAM" id="SSF58014">
    <property type="entry name" value="Coiled-coil domain of nucleotide exchange factor GrpE"/>
    <property type="match status" value="1"/>
</dbReference>
<dbReference type="PANTHER" id="PTHR21237:SF23">
    <property type="entry name" value="GRPE PROTEIN HOMOLOG, MITOCHONDRIAL"/>
    <property type="match status" value="1"/>
</dbReference>
<dbReference type="RefSeq" id="WP_413780462.1">
    <property type="nucleotide sequence ID" value="NZ_JAUOZS010000001.1"/>
</dbReference>
<proteinExistence type="inferred from homology"/>
<dbReference type="EMBL" id="JAUOZS010000001">
    <property type="protein sequence ID" value="MDT8901968.1"/>
    <property type="molecule type" value="Genomic_DNA"/>
</dbReference>
<evidence type="ECO:0000256" key="7">
    <source>
        <dbReference type="SAM" id="MobiDB-lite"/>
    </source>
</evidence>
<evidence type="ECO:0000256" key="2">
    <source>
        <dbReference type="ARBA" id="ARBA00023186"/>
    </source>
</evidence>
<gene>
    <name evidence="3 8" type="primary">grpE</name>
    <name evidence="8" type="ORF">Q4T40_12000</name>
</gene>
<dbReference type="InterPro" id="IPR013805">
    <property type="entry name" value="GrpE_CC"/>
</dbReference>
<protein>
    <recommendedName>
        <fullName evidence="3 4">Protein GrpE</fullName>
    </recommendedName>
    <alternativeName>
        <fullName evidence="3">HSP-70 cofactor</fullName>
    </alternativeName>
</protein>
<accession>A0ABU3P0B7</accession>
<dbReference type="InterPro" id="IPR000740">
    <property type="entry name" value="GrpE"/>
</dbReference>
<dbReference type="PANTHER" id="PTHR21237">
    <property type="entry name" value="GRPE PROTEIN"/>
    <property type="match status" value="1"/>
</dbReference>
<dbReference type="PROSITE" id="PS01071">
    <property type="entry name" value="GRPE"/>
    <property type="match status" value="1"/>
</dbReference>
<dbReference type="Proteomes" id="UP001254848">
    <property type="component" value="Unassembled WGS sequence"/>
</dbReference>
<keyword evidence="6" id="KW-0175">Coiled coil</keyword>
<name>A0ABU3P0B7_9FIRM</name>
<sequence length="187" mass="20831">MVNMEERKQTEQRKNAADAAGNAADGQVCFDCAEMKEIMESLDDKNRAMEELNNRLLRLQADFDNYRRRSRQEKEELSQVVAYGVLKELLPVLDNFERALAASTQDAAQLRAGVELVYRQLGGIIERLGVKPIAAVGNPFDPACHEAVMRVEDACQADGLIVEELQKGYEMGGKVLRPSMVKVVSNS</sequence>
<dbReference type="Gene3D" id="2.30.22.10">
    <property type="entry name" value="Head domain of nucleotide exchange factor GrpE"/>
    <property type="match status" value="1"/>
</dbReference>
<evidence type="ECO:0000256" key="6">
    <source>
        <dbReference type="SAM" id="Coils"/>
    </source>
</evidence>
<evidence type="ECO:0000313" key="8">
    <source>
        <dbReference type="EMBL" id="MDT8901968.1"/>
    </source>
</evidence>
<keyword evidence="3 4" id="KW-0346">Stress response</keyword>
<dbReference type="NCBIfam" id="NF010738">
    <property type="entry name" value="PRK14140.1"/>
    <property type="match status" value="1"/>
</dbReference>
<dbReference type="InterPro" id="IPR009012">
    <property type="entry name" value="GrpE_head"/>
</dbReference>
<dbReference type="Pfam" id="PF01025">
    <property type="entry name" value="GrpE"/>
    <property type="match status" value="1"/>
</dbReference>
<dbReference type="CDD" id="cd00446">
    <property type="entry name" value="GrpE"/>
    <property type="match status" value="1"/>
</dbReference>
<evidence type="ECO:0000256" key="5">
    <source>
        <dbReference type="RuleBase" id="RU004478"/>
    </source>
</evidence>
<dbReference type="SUPFAM" id="SSF51064">
    <property type="entry name" value="Head domain of nucleotide exchange factor GrpE"/>
    <property type="match status" value="1"/>
</dbReference>
<keyword evidence="9" id="KW-1185">Reference proteome</keyword>
<dbReference type="HAMAP" id="MF_01151">
    <property type="entry name" value="GrpE"/>
    <property type="match status" value="1"/>
</dbReference>
<feature type="coiled-coil region" evidence="6">
    <location>
        <begin position="32"/>
        <end position="76"/>
    </location>
</feature>